<dbReference type="InterPro" id="IPR009296">
    <property type="entry name" value="DUF951"/>
</dbReference>
<accession>A0A7C1JN22</accession>
<name>A0A7C1JN22_THERO</name>
<proteinExistence type="predicted"/>
<dbReference type="EMBL" id="DSJL01000011">
    <property type="protein sequence ID" value="HEF65319.1"/>
    <property type="molecule type" value="Genomic_DNA"/>
</dbReference>
<comment type="caution">
    <text evidence="1">The sequence shown here is derived from an EMBL/GenBank/DDBJ whole genome shotgun (WGS) entry which is preliminary data.</text>
</comment>
<evidence type="ECO:0000313" key="1">
    <source>
        <dbReference type="EMBL" id="HEF65319.1"/>
    </source>
</evidence>
<reference evidence="1" key="1">
    <citation type="journal article" date="2020" name="mSystems">
        <title>Genome- and Community-Level Interaction Insights into Carbon Utilization and Element Cycling Functions of Hydrothermarchaeota in Hydrothermal Sediment.</title>
        <authorList>
            <person name="Zhou Z."/>
            <person name="Liu Y."/>
            <person name="Xu W."/>
            <person name="Pan J."/>
            <person name="Luo Z.H."/>
            <person name="Li M."/>
        </authorList>
    </citation>
    <scope>NUCLEOTIDE SEQUENCE [LARGE SCALE GENOMIC DNA]</scope>
    <source>
        <strain evidence="1">SpSt-222</strain>
    </source>
</reference>
<dbReference type="Pfam" id="PF06107">
    <property type="entry name" value="DUF951"/>
    <property type="match status" value="1"/>
</dbReference>
<organism evidence="1">
    <name type="scientific">Thermomicrobium roseum</name>
    <dbReference type="NCBI Taxonomy" id="500"/>
    <lineage>
        <taxon>Bacteria</taxon>
        <taxon>Pseudomonadati</taxon>
        <taxon>Thermomicrobiota</taxon>
        <taxon>Thermomicrobia</taxon>
        <taxon>Thermomicrobiales</taxon>
        <taxon>Thermomicrobiaceae</taxon>
        <taxon>Thermomicrobium</taxon>
    </lineage>
</organism>
<dbReference type="PANTHER" id="PTHR38455">
    <property type="entry name" value="HYPOTHETICAL CYTOSOLIC PROTEIN"/>
    <property type="match status" value="1"/>
</dbReference>
<dbReference type="AlphaFoldDB" id="A0A7C1JN22"/>
<dbReference type="PANTHER" id="PTHR38455:SF1">
    <property type="entry name" value="DUF951 DOMAIN-CONTAINING PROTEIN"/>
    <property type="match status" value="1"/>
</dbReference>
<sequence length="78" mass="8989">MTLDIQVDDVVRLRKQHPCGSTDWVVVRVGADIGLRCLGCGRRILLPRHEFRRRLKTIVARSEKPPLVLPPRPRDEQP</sequence>
<protein>
    <submittedName>
        <fullName evidence="1">DUF951 domain-containing protein</fullName>
    </submittedName>
</protein>
<gene>
    <name evidence="1" type="ORF">ENP47_06955</name>
</gene>